<evidence type="ECO:0000259" key="2">
    <source>
        <dbReference type="SMART" id="SM00331"/>
    </source>
</evidence>
<dbReference type="AlphaFoldDB" id="A0AAW7XHS1"/>
<proteinExistence type="predicted"/>
<organism evidence="3 4">
    <name type="scientific">Neptunomonas phycophila</name>
    <dbReference type="NCBI Taxonomy" id="1572645"/>
    <lineage>
        <taxon>Bacteria</taxon>
        <taxon>Pseudomonadati</taxon>
        <taxon>Pseudomonadota</taxon>
        <taxon>Gammaproteobacteria</taxon>
        <taxon>Oceanospirillales</taxon>
        <taxon>Oceanospirillaceae</taxon>
        <taxon>Neptunomonas</taxon>
    </lineage>
</organism>
<dbReference type="SMART" id="SM00331">
    <property type="entry name" value="PP2C_SIG"/>
    <property type="match status" value="1"/>
</dbReference>
<protein>
    <submittedName>
        <fullName evidence="3">SpoIIE family protein phosphatase</fullName>
    </submittedName>
</protein>
<accession>A0AAW7XHS1</accession>
<dbReference type="InterPro" id="IPR052016">
    <property type="entry name" value="Bact_Sigma-Reg"/>
</dbReference>
<dbReference type="GeneID" id="89456795"/>
<keyword evidence="1" id="KW-0378">Hydrolase</keyword>
<name>A0AAW7XHS1_9GAMM</name>
<dbReference type="Pfam" id="PF07228">
    <property type="entry name" value="SpoIIE"/>
    <property type="match status" value="1"/>
</dbReference>
<dbReference type="InterPro" id="IPR036457">
    <property type="entry name" value="PPM-type-like_dom_sf"/>
</dbReference>
<gene>
    <name evidence="3" type="ORF">Q4490_03020</name>
</gene>
<dbReference type="EMBL" id="JAUOPG010000002">
    <property type="protein sequence ID" value="MDO6452528.1"/>
    <property type="molecule type" value="Genomic_DNA"/>
</dbReference>
<feature type="domain" description="PPM-type phosphatase" evidence="2">
    <location>
        <begin position="177"/>
        <end position="397"/>
    </location>
</feature>
<evidence type="ECO:0000256" key="1">
    <source>
        <dbReference type="ARBA" id="ARBA00022801"/>
    </source>
</evidence>
<dbReference type="Proteomes" id="UP001169862">
    <property type="component" value="Unassembled WGS sequence"/>
</dbReference>
<dbReference type="InterPro" id="IPR001932">
    <property type="entry name" value="PPM-type_phosphatase-like_dom"/>
</dbReference>
<sequence>MSSDVSGLIQIVNFSGSSQAWLQSVLACYGKSTIVGAFEELTILPTVRLNIVFIADLSDIERFETRHMLYSDHNSQGDVLADSPFCYETLAILDTEDAALILKSLRSGIDDVFIMSQLETDVAPFTLRALQALRRCHLISEGHEYRESLEATLKELQDDQQAAYQLQKRILPETHQSIDGFQYDYALLPSLVASGDFVDIIPIDDHRTLFYVADVSGHGTSSALITVLLKNLTFRLLRNHRRDSSHDILSPLSTVQRMNIDLCALELDKHLTIFCGLIDSQSNRLTYTVGGHHPMPILKTKSSTRFLEGKGMPVGLLPSAHFEEYSITIDDVFSLTIMSDGVLELLPEGTIEKKESDILNWVKAHYLTLDAFSEFVFEETDIENGLPDDITIMSVSRV</sequence>
<dbReference type="PANTHER" id="PTHR43156:SF2">
    <property type="entry name" value="STAGE II SPORULATION PROTEIN E"/>
    <property type="match status" value="1"/>
</dbReference>
<dbReference type="GO" id="GO:0016791">
    <property type="term" value="F:phosphatase activity"/>
    <property type="evidence" value="ECO:0007669"/>
    <property type="project" value="TreeGrafter"/>
</dbReference>
<reference evidence="3" key="1">
    <citation type="submission" date="2023-07" db="EMBL/GenBank/DDBJ databases">
        <title>Genome content predicts the carbon catabolic preferences of heterotrophic bacteria.</title>
        <authorList>
            <person name="Gralka M."/>
        </authorList>
    </citation>
    <scope>NUCLEOTIDE SEQUENCE</scope>
    <source>
        <strain evidence="3">I2M16</strain>
    </source>
</reference>
<evidence type="ECO:0000313" key="4">
    <source>
        <dbReference type="Proteomes" id="UP001169862"/>
    </source>
</evidence>
<dbReference type="PANTHER" id="PTHR43156">
    <property type="entry name" value="STAGE II SPORULATION PROTEIN E-RELATED"/>
    <property type="match status" value="1"/>
</dbReference>
<comment type="caution">
    <text evidence="3">The sequence shown here is derived from an EMBL/GenBank/DDBJ whole genome shotgun (WGS) entry which is preliminary data.</text>
</comment>
<dbReference type="RefSeq" id="WP_178969019.1">
    <property type="nucleotide sequence ID" value="NZ_CP041336.1"/>
</dbReference>
<dbReference type="Gene3D" id="3.60.40.10">
    <property type="entry name" value="PPM-type phosphatase domain"/>
    <property type="match status" value="1"/>
</dbReference>
<evidence type="ECO:0000313" key="3">
    <source>
        <dbReference type="EMBL" id="MDO6452528.1"/>
    </source>
</evidence>